<evidence type="ECO:0000313" key="1">
    <source>
        <dbReference type="EMBL" id="ODM59389.1"/>
    </source>
</evidence>
<name>A0A1D2M0E3_ORCCI</name>
<evidence type="ECO:0000313" key="2">
    <source>
        <dbReference type="Proteomes" id="UP000094527"/>
    </source>
</evidence>
<reference evidence="1 2" key="1">
    <citation type="journal article" date="2016" name="Genome Biol. Evol.">
        <title>Gene Family Evolution Reflects Adaptation to Soil Environmental Stressors in the Genome of the Collembolan Orchesella cincta.</title>
        <authorList>
            <person name="Faddeeva-Vakhrusheva A."/>
            <person name="Derks M.F."/>
            <person name="Anvar S.Y."/>
            <person name="Agamennone V."/>
            <person name="Suring W."/>
            <person name="Smit S."/>
            <person name="van Straalen N.M."/>
            <person name="Roelofs D."/>
        </authorList>
    </citation>
    <scope>NUCLEOTIDE SEQUENCE [LARGE SCALE GENOMIC DNA]</scope>
    <source>
        <tissue evidence="1">Mixed pool</tissue>
    </source>
</reference>
<keyword evidence="2" id="KW-1185">Reference proteome</keyword>
<proteinExistence type="predicted"/>
<comment type="caution">
    <text evidence="1">The sequence shown here is derived from an EMBL/GenBank/DDBJ whole genome shotgun (WGS) entry which is preliminary data.</text>
</comment>
<dbReference type="EMBL" id="LJIJ01009254">
    <property type="protein sequence ID" value="ODM59389.1"/>
    <property type="molecule type" value="Genomic_DNA"/>
</dbReference>
<sequence length="15" mass="1954">MKIINPELWIYFCHF</sequence>
<accession>A0A1D2M0E3</accession>
<gene>
    <name evidence="1" type="ORF">Ocin01_20242</name>
</gene>
<dbReference type="Proteomes" id="UP000094527">
    <property type="component" value="Unassembled WGS sequence"/>
</dbReference>
<protein>
    <submittedName>
        <fullName evidence="1">Uncharacterized protein</fullName>
    </submittedName>
</protein>
<organism evidence="1 2">
    <name type="scientific">Orchesella cincta</name>
    <name type="common">Springtail</name>
    <name type="synonym">Podura cincta</name>
    <dbReference type="NCBI Taxonomy" id="48709"/>
    <lineage>
        <taxon>Eukaryota</taxon>
        <taxon>Metazoa</taxon>
        <taxon>Ecdysozoa</taxon>
        <taxon>Arthropoda</taxon>
        <taxon>Hexapoda</taxon>
        <taxon>Collembola</taxon>
        <taxon>Entomobryomorpha</taxon>
        <taxon>Entomobryoidea</taxon>
        <taxon>Orchesellidae</taxon>
        <taxon>Orchesellinae</taxon>
        <taxon>Orchesella</taxon>
    </lineage>
</organism>